<protein>
    <submittedName>
        <fullName evidence="2">Uncharacterized protein</fullName>
    </submittedName>
</protein>
<proteinExistence type="predicted"/>
<feature type="region of interest" description="Disordered" evidence="1">
    <location>
        <begin position="50"/>
        <end position="81"/>
    </location>
</feature>
<feature type="compositionally biased region" description="Basic and acidic residues" evidence="1">
    <location>
        <begin position="50"/>
        <end position="60"/>
    </location>
</feature>
<organism evidence="2 3">
    <name type="scientific">Streptomyces regalis</name>
    <dbReference type="NCBI Taxonomy" id="68262"/>
    <lineage>
        <taxon>Bacteria</taxon>
        <taxon>Bacillati</taxon>
        <taxon>Actinomycetota</taxon>
        <taxon>Actinomycetes</taxon>
        <taxon>Kitasatosporales</taxon>
        <taxon>Streptomycetaceae</taxon>
        <taxon>Streptomyces</taxon>
    </lineage>
</organism>
<comment type="caution">
    <text evidence="2">The sequence shown here is derived from an EMBL/GenBank/DDBJ whole genome shotgun (WGS) entry which is preliminary data.</text>
</comment>
<dbReference type="EMBL" id="LLZG01000047">
    <property type="protein sequence ID" value="KUL42843.1"/>
    <property type="molecule type" value="Genomic_DNA"/>
</dbReference>
<sequence length="81" mass="8618">MPDSAPQPHRSEAEDEAALPDAYRTILAIARDADGPVQVRAVGERLSLDTSARGKTEPLRAKMTKPVEQASRDTAGNATCS</sequence>
<dbReference type="AlphaFoldDB" id="A0A0X3VDF6"/>
<gene>
    <name evidence="2" type="ORF">ADL12_09280</name>
</gene>
<evidence type="ECO:0000313" key="2">
    <source>
        <dbReference type="EMBL" id="KUL42843.1"/>
    </source>
</evidence>
<name>A0A0X3VDF6_9ACTN</name>
<reference evidence="3" key="1">
    <citation type="submission" date="2015-10" db="EMBL/GenBank/DDBJ databases">
        <authorList>
            <person name="Ju K.-S."/>
            <person name="Doroghazi J.R."/>
            <person name="Metcalf W.W."/>
        </authorList>
    </citation>
    <scope>NUCLEOTIDE SEQUENCE [LARGE SCALE GENOMIC DNA]</scope>
    <source>
        <strain evidence="3">NRRL 3151</strain>
    </source>
</reference>
<feature type="compositionally biased region" description="Polar residues" evidence="1">
    <location>
        <begin position="72"/>
        <end position="81"/>
    </location>
</feature>
<evidence type="ECO:0000313" key="3">
    <source>
        <dbReference type="Proteomes" id="UP000053923"/>
    </source>
</evidence>
<dbReference type="Proteomes" id="UP000053923">
    <property type="component" value="Unassembled WGS sequence"/>
</dbReference>
<dbReference type="OrthoDB" id="4336306at2"/>
<accession>A0A0X3VDF6</accession>
<keyword evidence="3" id="KW-1185">Reference proteome</keyword>
<evidence type="ECO:0000256" key="1">
    <source>
        <dbReference type="SAM" id="MobiDB-lite"/>
    </source>
</evidence>